<dbReference type="InterPro" id="IPR016181">
    <property type="entry name" value="Acyl_CoA_acyltransferase"/>
</dbReference>
<gene>
    <name evidence="4" type="ORF">GXW79_11995</name>
</gene>
<dbReference type="PANTHER" id="PTHR43420">
    <property type="entry name" value="ACETYLTRANSFERASE"/>
    <property type="match status" value="1"/>
</dbReference>
<evidence type="ECO:0000313" key="5">
    <source>
        <dbReference type="Proteomes" id="UP001196068"/>
    </source>
</evidence>
<dbReference type="PROSITE" id="PS51186">
    <property type="entry name" value="GNAT"/>
    <property type="match status" value="1"/>
</dbReference>
<reference evidence="4" key="2">
    <citation type="journal article" date="2021" name="Syst. Appl. Microbiol.">
        <title>Roseomonas hellenica sp. nov., isolated from roots of wild-growing Alkanna tinctoria.</title>
        <authorList>
            <person name="Rat A."/>
            <person name="Naranjo H.D."/>
            <person name="Lebbe L."/>
            <person name="Cnockaert M."/>
            <person name="Krigas N."/>
            <person name="Grigoriadou K."/>
            <person name="Maloupa E."/>
            <person name="Willems A."/>
        </authorList>
    </citation>
    <scope>NUCLEOTIDE SEQUENCE</scope>
    <source>
        <strain evidence="4">LMG 28251</strain>
    </source>
</reference>
<dbReference type="Proteomes" id="UP001196068">
    <property type="component" value="Unassembled WGS sequence"/>
</dbReference>
<evidence type="ECO:0000313" key="4">
    <source>
        <dbReference type="EMBL" id="MBR0655795.1"/>
    </source>
</evidence>
<dbReference type="PANTHER" id="PTHR43420:SF47">
    <property type="entry name" value="N-ACETYLTRANSFERASE DOMAIN-CONTAINING PROTEIN"/>
    <property type="match status" value="1"/>
</dbReference>
<evidence type="ECO:0000259" key="3">
    <source>
        <dbReference type="PROSITE" id="PS51186"/>
    </source>
</evidence>
<dbReference type="CDD" id="cd04301">
    <property type="entry name" value="NAT_SF"/>
    <property type="match status" value="1"/>
</dbReference>
<comment type="caution">
    <text evidence="4">The sequence shown here is derived from an EMBL/GenBank/DDBJ whole genome shotgun (WGS) entry which is preliminary data.</text>
</comment>
<dbReference type="RefSeq" id="WP_211874632.1">
    <property type="nucleotide sequence ID" value="NZ_JAAEDH010000012.1"/>
</dbReference>
<dbReference type="EMBL" id="JAAEDH010000012">
    <property type="protein sequence ID" value="MBR0655795.1"/>
    <property type="molecule type" value="Genomic_DNA"/>
</dbReference>
<accession>A0AAF1JY50</accession>
<feature type="domain" description="N-acetyltransferase" evidence="3">
    <location>
        <begin position="10"/>
        <end position="173"/>
    </location>
</feature>
<sequence length="173" mass="19068">MSQSSLSPTFAVRRLSASDAPGFRDLRLEALRSHPESFGASWEEETAQPLAWFTDRLDRSTVFGGGPAGASTLSGIVGFYTMDSPKLRHKGVLWGMYVRPQARGTGLAPMLVTQVLAHARHIVEEVRLTVVATNTAAVRLYKRAGFTPYGLEPRALKVGHDYHDEVLMAWSRL</sequence>
<name>A0AAF1JY50_9PROT</name>
<protein>
    <submittedName>
        <fullName evidence="4">GNAT family N-acetyltransferase</fullName>
    </submittedName>
</protein>
<proteinExistence type="predicted"/>
<keyword evidence="5" id="KW-1185">Reference proteome</keyword>
<evidence type="ECO:0000256" key="1">
    <source>
        <dbReference type="ARBA" id="ARBA00022679"/>
    </source>
</evidence>
<keyword evidence="2" id="KW-0012">Acyltransferase</keyword>
<dbReference type="GO" id="GO:0016747">
    <property type="term" value="F:acyltransferase activity, transferring groups other than amino-acyl groups"/>
    <property type="evidence" value="ECO:0007669"/>
    <property type="project" value="InterPro"/>
</dbReference>
<keyword evidence="1" id="KW-0808">Transferase</keyword>
<organism evidence="4 5">
    <name type="scientific">Plastoroseomonas arctica</name>
    <dbReference type="NCBI Taxonomy" id="1509237"/>
    <lineage>
        <taxon>Bacteria</taxon>
        <taxon>Pseudomonadati</taxon>
        <taxon>Pseudomonadota</taxon>
        <taxon>Alphaproteobacteria</taxon>
        <taxon>Acetobacterales</taxon>
        <taxon>Acetobacteraceae</taxon>
        <taxon>Plastoroseomonas</taxon>
    </lineage>
</organism>
<dbReference type="Gene3D" id="3.40.630.30">
    <property type="match status" value="1"/>
</dbReference>
<dbReference type="Pfam" id="PF00583">
    <property type="entry name" value="Acetyltransf_1"/>
    <property type="match status" value="1"/>
</dbReference>
<reference evidence="4" key="1">
    <citation type="submission" date="2020-01" db="EMBL/GenBank/DDBJ databases">
        <authorList>
            <person name="Rat A."/>
        </authorList>
    </citation>
    <scope>NUCLEOTIDE SEQUENCE</scope>
    <source>
        <strain evidence="4">LMG 28251</strain>
    </source>
</reference>
<dbReference type="SUPFAM" id="SSF55729">
    <property type="entry name" value="Acyl-CoA N-acyltransferases (Nat)"/>
    <property type="match status" value="1"/>
</dbReference>
<dbReference type="AlphaFoldDB" id="A0AAF1JY50"/>
<evidence type="ECO:0000256" key="2">
    <source>
        <dbReference type="ARBA" id="ARBA00023315"/>
    </source>
</evidence>
<dbReference type="InterPro" id="IPR050680">
    <property type="entry name" value="YpeA/RimI_acetyltransf"/>
</dbReference>
<dbReference type="InterPro" id="IPR000182">
    <property type="entry name" value="GNAT_dom"/>
</dbReference>